<dbReference type="InterPro" id="IPR012318">
    <property type="entry name" value="HTH_CRP"/>
</dbReference>
<dbReference type="PROSITE" id="PS51063">
    <property type="entry name" value="HTH_CRP_2"/>
    <property type="match status" value="1"/>
</dbReference>
<dbReference type="PANTHER" id="PTHR24567:SF75">
    <property type="entry name" value="FUMARATE AND NITRATE REDUCTION REGULATORY PROTEIN"/>
    <property type="match status" value="1"/>
</dbReference>
<reference evidence="6 7" key="1">
    <citation type="submission" date="2022-02" db="EMBL/GenBank/DDBJ databases">
        <title>Comparative genomics of the first Antarctic Pseudomonas spp. capable of biotransforming 2,4,6-Trinitrotoluene.</title>
        <authorList>
            <person name="Cabrera M.A."/>
            <person name="Marquez S.L."/>
            <person name="Perez-Donoso J.M."/>
        </authorList>
    </citation>
    <scope>NUCLEOTIDE SEQUENCE [LARGE SCALE GENOMIC DNA]</scope>
    <source>
        <strain evidence="6 7">TNT11</strain>
    </source>
</reference>
<name>A0ABT0EG40_9PSED</name>
<evidence type="ECO:0000256" key="2">
    <source>
        <dbReference type="ARBA" id="ARBA00023125"/>
    </source>
</evidence>
<dbReference type="SUPFAM" id="SSF51206">
    <property type="entry name" value="cAMP-binding domain-like"/>
    <property type="match status" value="1"/>
</dbReference>
<dbReference type="Gene3D" id="1.10.10.10">
    <property type="entry name" value="Winged helix-like DNA-binding domain superfamily/Winged helix DNA-binding domain"/>
    <property type="match status" value="1"/>
</dbReference>
<evidence type="ECO:0000256" key="3">
    <source>
        <dbReference type="ARBA" id="ARBA00023163"/>
    </source>
</evidence>
<keyword evidence="3" id="KW-0804">Transcription</keyword>
<protein>
    <submittedName>
        <fullName evidence="6">Cyclic nucleotide-binding domain-containing protein</fullName>
    </submittedName>
</protein>
<dbReference type="Proteomes" id="UP001317085">
    <property type="component" value="Unassembled WGS sequence"/>
</dbReference>
<dbReference type="RefSeq" id="WP_247398837.1">
    <property type="nucleotide sequence ID" value="NZ_JAKNRV010000056.1"/>
</dbReference>
<gene>
    <name evidence="6" type="ORF">L9Z73_08895</name>
</gene>
<evidence type="ECO:0000256" key="1">
    <source>
        <dbReference type="ARBA" id="ARBA00023015"/>
    </source>
</evidence>
<evidence type="ECO:0000259" key="5">
    <source>
        <dbReference type="PROSITE" id="PS51063"/>
    </source>
</evidence>
<dbReference type="SUPFAM" id="SSF46785">
    <property type="entry name" value="Winged helix' DNA-binding domain"/>
    <property type="match status" value="1"/>
</dbReference>
<evidence type="ECO:0000313" key="6">
    <source>
        <dbReference type="EMBL" id="MCK1784464.1"/>
    </source>
</evidence>
<dbReference type="Pfam" id="PF00027">
    <property type="entry name" value="cNMP_binding"/>
    <property type="match status" value="1"/>
</dbReference>
<evidence type="ECO:0000259" key="4">
    <source>
        <dbReference type="PROSITE" id="PS50042"/>
    </source>
</evidence>
<dbReference type="SMART" id="SM00419">
    <property type="entry name" value="HTH_CRP"/>
    <property type="match status" value="1"/>
</dbReference>
<dbReference type="InterPro" id="IPR000595">
    <property type="entry name" value="cNMP-bd_dom"/>
</dbReference>
<dbReference type="PANTHER" id="PTHR24567">
    <property type="entry name" value="CRP FAMILY TRANSCRIPTIONAL REGULATORY PROTEIN"/>
    <property type="match status" value="1"/>
</dbReference>
<dbReference type="InterPro" id="IPR018490">
    <property type="entry name" value="cNMP-bd_dom_sf"/>
</dbReference>
<keyword evidence="1" id="KW-0805">Transcription regulation</keyword>
<dbReference type="InterPro" id="IPR014710">
    <property type="entry name" value="RmlC-like_jellyroll"/>
</dbReference>
<keyword evidence="7" id="KW-1185">Reference proteome</keyword>
<feature type="domain" description="HTH crp-type" evidence="5">
    <location>
        <begin position="170"/>
        <end position="243"/>
    </location>
</feature>
<proteinExistence type="predicted"/>
<organism evidence="6 7">
    <name type="scientific">Pseudomonas emilianonis</name>
    <dbReference type="NCBI Taxonomy" id="2915812"/>
    <lineage>
        <taxon>Bacteria</taxon>
        <taxon>Pseudomonadati</taxon>
        <taxon>Pseudomonadota</taxon>
        <taxon>Gammaproteobacteria</taxon>
        <taxon>Pseudomonadales</taxon>
        <taxon>Pseudomonadaceae</taxon>
        <taxon>Pseudomonas</taxon>
    </lineage>
</organism>
<accession>A0ABT0EG40</accession>
<keyword evidence="2" id="KW-0238">DNA-binding</keyword>
<dbReference type="CDD" id="cd00038">
    <property type="entry name" value="CAP_ED"/>
    <property type="match status" value="1"/>
</dbReference>
<dbReference type="InterPro" id="IPR036388">
    <property type="entry name" value="WH-like_DNA-bd_sf"/>
</dbReference>
<evidence type="ECO:0000313" key="7">
    <source>
        <dbReference type="Proteomes" id="UP001317085"/>
    </source>
</evidence>
<dbReference type="EMBL" id="JAKNRV010000056">
    <property type="protein sequence ID" value="MCK1784464.1"/>
    <property type="molecule type" value="Genomic_DNA"/>
</dbReference>
<dbReference type="InterPro" id="IPR036390">
    <property type="entry name" value="WH_DNA-bd_sf"/>
</dbReference>
<dbReference type="Pfam" id="PF13545">
    <property type="entry name" value="HTH_Crp_2"/>
    <property type="match status" value="1"/>
</dbReference>
<dbReference type="InterPro" id="IPR050397">
    <property type="entry name" value="Env_Response_Regulators"/>
</dbReference>
<comment type="caution">
    <text evidence="6">The sequence shown here is derived from an EMBL/GenBank/DDBJ whole genome shotgun (WGS) entry which is preliminary data.</text>
</comment>
<dbReference type="PROSITE" id="PS50042">
    <property type="entry name" value="CNMP_BINDING_3"/>
    <property type="match status" value="1"/>
</dbReference>
<feature type="domain" description="Cyclic nucleotide-binding" evidence="4">
    <location>
        <begin position="35"/>
        <end position="156"/>
    </location>
</feature>
<sequence length="257" mass="29046">MMLITTHQTRPVMSFPLLPQPSVKTADHCAIREVFLSSECSEQVCERFDELITHTVRIAKGAELYHAGVNARYLYFVRSGSFKTVLVGEQGFSLVTGFPMSAEPIGLEAITGEPHVCSAVALEDSEVYMIPYQRLEQLAREVPSLRLSLSRMLSREITQGQSRLYTLWHYNAEERLAIFMLGLSKRFAQRGYSAHRFLLRMSREDIALSIGVRSETICRAIARLREMSLMAVEGRSVEIMDLPLLKALCQRGQTPES</sequence>
<dbReference type="Gene3D" id="2.60.120.10">
    <property type="entry name" value="Jelly Rolls"/>
    <property type="match status" value="1"/>
</dbReference>